<dbReference type="SMART" id="SM00644">
    <property type="entry name" value="Ami_2"/>
    <property type="match status" value="1"/>
</dbReference>
<evidence type="ECO:0000313" key="4">
    <source>
        <dbReference type="EMBL" id="KKR09574.1"/>
    </source>
</evidence>
<evidence type="ECO:0000256" key="1">
    <source>
        <dbReference type="ARBA" id="ARBA00007553"/>
    </source>
</evidence>
<dbReference type="GO" id="GO:0009253">
    <property type="term" value="P:peptidoglycan catabolic process"/>
    <property type="evidence" value="ECO:0007669"/>
    <property type="project" value="InterPro"/>
</dbReference>
<sequence>MIEKLKLQLQILQLQLRIMLLKEKLTVPNLNDPKYIIIHHGAGLLNFEQVNEYHKSKWGFRSVLNFYIGYQYFISYSGRVYQGRVDNEEGAHTIGYNKQSIGICLQGNMEIEEPTLAQLTALEKLVKEKKARYNIKVVNGHRDFSSTSCPGRNLYQIISNL</sequence>
<dbReference type="AlphaFoldDB" id="A0A837HQW9"/>
<protein>
    <recommendedName>
        <fullName evidence="6">N-acetylmuramoyl-L-alanine amidase</fullName>
    </recommendedName>
</protein>
<dbReference type="GO" id="GO:0008745">
    <property type="term" value="F:N-acetylmuramoyl-L-alanine amidase activity"/>
    <property type="evidence" value="ECO:0007669"/>
    <property type="project" value="InterPro"/>
</dbReference>
<dbReference type="SUPFAM" id="SSF55846">
    <property type="entry name" value="N-acetylmuramoyl-L-alanine amidase-like"/>
    <property type="match status" value="1"/>
</dbReference>
<dbReference type="InterPro" id="IPR015510">
    <property type="entry name" value="PGRP"/>
</dbReference>
<accession>A0A837HQW9</accession>
<feature type="domain" description="N-acetylmuramoyl-L-alanine amidase" evidence="2">
    <location>
        <begin position="22"/>
        <end position="151"/>
    </location>
</feature>
<dbReference type="InterPro" id="IPR002502">
    <property type="entry name" value="Amidase_domain"/>
</dbReference>
<proteinExistence type="inferred from homology"/>
<dbReference type="EMBL" id="LBWL01000002">
    <property type="protein sequence ID" value="KKR09574.1"/>
    <property type="molecule type" value="Genomic_DNA"/>
</dbReference>
<evidence type="ECO:0000313" key="5">
    <source>
        <dbReference type="Proteomes" id="UP000033996"/>
    </source>
</evidence>
<feature type="domain" description="Peptidoglycan recognition protein family" evidence="3">
    <location>
        <begin position="16"/>
        <end position="145"/>
    </location>
</feature>
<dbReference type="GO" id="GO:0008270">
    <property type="term" value="F:zinc ion binding"/>
    <property type="evidence" value="ECO:0007669"/>
    <property type="project" value="InterPro"/>
</dbReference>
<dbReference type="Pfam" id="PF01510">
    <property type="entry name" value="Amidase_2"/>
    <property type="match status" value="1"/>
</dbReference>
<dbReference type="CDD" id="cd06583">
    <property type="entry name" value="PGRP"/>
    <property type="match status" value="1"/>
</dbReference>
<dbReference type="SMART" id="SM00701">
    <property type="entry name" value="PGRP"/>
    <property type="match status" value="1"/>
</dbReference>
<evidence type="ECO:0000259" key="2">
    <source>
        <dbReference type="SMART" id="SM00644"/>
    </source>
</evidence>
<dbReference type="PANTHER" id="PTHR11022:SF41">
    <property type="entry name" value="PEPTIDOGLYCAN-RECOGNITION PROTEIN LC-RELATED"/>
    <property type="match status" value="1"/>
</dbReference>
<name>A0A837HQW9_9BACT</name>
<dbReference type="InterPro" id="IPR036505">
    <property type="entry name" value="Amidase/PGRP_sf"/>
</dbReference>
<comment type="similarity">
    <text evidence="1">Belongs to the N-acetylmuramoyl-L-alanine amidase 2 family.</text>
</comment>
<gene>
    <name evidence="4" type="ORF">UT35_C0002G0024</name>
</gene>
<dbReference type="Proteomes" id="UP000033996">
    <property type="component" value="Unassembled WGS sequence"/>
</dbReference>
<comment type="caution">
    <text evidence="4">The sequence shown here is derived from an EMBL/GenBank/DDBJ whole genome shotgun (WGS) entry which is preliminary data.</text>
</comment>
<dbReference type="Gene3D" id="3.40.80.10">
    <property type="entry name" value="Peptidoglycan recognition protein-like"/>
    <property type="match status" value="1"/>
</dbReference>
<dbReference type="PANTHER" id="PTHR11022">
    <property type="entry name" value="PEPTIDOGLYCAN RECOGNITION PROTEIN"/>
    <property type="match status" value="1"/>
</dbReference>
<evidence type="ECO:0008006" key="6">
    <source>
        <dbReference type="Google" id="ProtNLM"/>
    </source>
</evidence>
<evidence type="ECO:0000259" key="3">
    <source>
        <dbReference type="SMART" id="SM00701"/>
    </source>
</evidence>
<dbReference type="InterPro" id="IPR006619">
    <property type="entry name" value="PGRP_domain_met/bac"/>
</dbReference>
<organism evidence="4 5">
    <name type="scientific">Candidatus Yanofskybacteria bacterium GW2011_GWD1_39_16</name>
    <dbReference type="NCBI Taxonomy" id="1619030"/>
    <lineage>
        <taxon>Bacteria</taxon>
        <taxon>Candidatus Yanofskyibacteriota</taxon>
    </lineage>
</organism>
<reference evidence="4 5" key="1">
    <citation type="journal article" date="2015" name="Nature">
        <title>rRNA introns, odd ribosomes, and small enigmatic genomes across a large radiation of phyla.</title>
        <authorList>
            <person name="Brown C.T."/>
            <person name="Hug L.A."/>
            <person name="Thomas B.C."/>
            <person name="Sharon I."/>
            <person name="Castelle C.J."/>
            <person name="Singh A."/>
            <person name="Wilkins M.J."/>
            <person name="Williams K.H."/>
            <person name="Banfield J.F."/>
        </authorList>
    </citation>
    <scope>NUCLEOTIDE SEQUENCE [LARGE SCALE GENOMIC DNA]</scope>
</reference>